<protein>
    <submittedName>
        <fullName evidence="2">Helix-turn-helix domain-containing protein</fullName>
    </submittedName>
</protein>
<dbReference type="KEGG" id="lhb:D1010_03570"/>
<dbReference type="Proteomes" id="UP000326779">
    <property type="component" value="Chromosome"/>
</dbReference>
<dbReference type="SMART" id="SM00530">
    <property type="entry name" value="HTH_XRE"/>
    <property type="match status" value="1"/>
</dbReference>
<dbReference type="InterPro" id="IPR001387">
    <property type="entry name" value="Cro/C1-type_HTH"/>
</dbReference>
<accession>A0A5P8M280</accession>
<dbReference type="InterPro" id="IPR011990">
    <property type="entry name" value="TPR-like_helical_dom_sf"/>
</dbReference>
<dbReference type="InterPro" id="IPR010982">
    <property type="entry name" value="Lambda_DNA-bd_dom_sf"/>
</dbReference>
<dbReference type="SUPFAM" id="SSF47413">
    <property type="entry name" value="lambda repressor-like DNA-binding domains"/>
    <property type="match status" value="1"/>
</dbReference>
<organism evidence="2 3">
    <name type="scientific">Schleiferilactobacillus harbinensis</name>
    <dbReference type="NCBI Taxonomy" id="304207"/>
    <lineage>
        <taxon>Bacteria</taxon>
        <taxon>Bacillati</taxon>
        <taxon>Bacillota</taxon>
        <taxon>Bacilli</taxon>
        <taxon>Lactobacillales</taxon>
        <taxon>Lactobacillaceae</taxon>
        <taxon>Schleiferilactobacillus</taxon>
    </lineage>
</organism>
<evidence type="ECO:0000259" key="1">
    <source>
        <dbReference type="PROSITE" id="PS50943"/>
    </source>
</evidence>
<gene>
    <name evidence="2" type="ORF">D1010_03570</name>
</gene>
<evidence type="ECO:0000313" key="2">
    <source>
        <dbReference type="EMBL" id="QFR22596.1"/>
    </source>
</evidence>
<dbReference type="Pfam" id="PF13560">
    <property type="entry name" value="HTH_31"/>
    <property type="match status" value="1"/>
</dbReference>
<dbReference type="AlphaFoldDB" id="A0A5P8M280"/>
<evidence type="ECO:0000313" key="3">
    <source>
        <dbReference type="Proteomes" id="UP000326779"/>
    </source>
</evidence>
<dbReference type="PROSITE" id="PS50943">
    <property type="entry name" value="HTH_CROC1"/>
    <property type="match status" value="1"/>
</dbReference>
<dbReference type="Gene3D" id="1.25.40.10">
    <property type="entry name" value="Tetratricopeptide repeat domain"/>
    <property type="match status" value="1"/>
</dbReference>
<feature type="domain" description="HTH cro/C1-type" evidence="1">
    <location>
        <begin position="7"/>
        <end position="60"/>
    </location>
</feature>
<reference evidence="2 3" key="1">
    <citation type="submission" date="2019-10" db="EMBL/GenBank/DDBJ databases">
        <title>The completed genome of Lactobacillus harbinensis M1.</title>
        <authorList>
            <person name="Zheng Y."/>
        </authorList>
    </citation>
    <scope>NUCLEOTIDE SEQUENCE [LARGE SCALE GENOMIC DNA]</scope>
    <source>
        <strain evidence="2 3">M1</strain>
    </source>
</reference>
<dbReference type="EMBL" id="CP045143">
    <property type="protein sequence ID" value="QFR22596.1"/>
    <property type="molecule type" value="Genomic_DNA"/>
</dbReference>
<sequence>MMIGQHLQKLRIERRVTLAQAAGNDCSPSTLSRFENGRTQLPAEVFINIVSRLHLDWAEFRPTPGTQQSALIGQYHQALANRSAYQLLALRRALRDDQHRPVLYRTEYYIVELTLARDFPDTLTVDPLLIQNALDYLVKIDYWNDAAFTLAFLLTSRVPPEVLDSLAQHAVYQTHKNQPAMAEMDRTNNLLADIAMTKARHGDLAGAENTLAGCRLPAIPPLFTAMRYQFVTCFIRWQKGDSGSKDQLLALLTLLEMINAGDTAVRWRKEILAVRI</sequence>
<dbReference type="CDD" id="cd00093">
    <property type="entry name" value="HTH_XRE"/>
    <property type="match status" value="1"/>
</dbReference>
<name>A0A5P8M280_9LACO</name>
<dbReference type="GO" id="GO:0003677">
    <property type="term" value="F:DNA binding"/>
    <property type="evidence" value="ECO:0007669"/>
    <property type="project" value="InterPro"/>
</dbReference>
<proteinExistence type="predicted"/>
<dbReference type="RefSeq" id="WP_152260273.1">
    <property type="nucleotide sequence ID" value="NZ_CP045143.1"/>
</dbReference>